<protein>
    <recommendedName>
        <fullName evidence="3">RING-type domain-containing protein</fullName>
    </recommendedName>
</protein>
<comment type="caution">
    <text evidence="4">The sequence shown here is derived from an EMBL/GenBank/DDBJ whole genome shotgun (WGS) entry which is preliminary data.</text>
</comment>
<feature type="compositionally biased region" description="Low complexity" evidence="2">
    <location>
        <begin position="1"/>
        <end position="26"/>
    </location>
</feature>
<gene>
    <name evidence="4" type="ORF">PVAP13_2KG089300</name>
</gene>
<proteinExistence type="predicted"/>
<dbReference type="Gene3D" id="3.30.40.10">
    <property type="entry name" value="Zinc/RING finger domain, C3HC4 (zinc finger)"/>
    <property type="match status" value="1"/>
</dbReference>
<evidence type="ECO:0000256" key="2">
    <source>
        <dbReference type="SAM" id="MobiDB-lite"/>
    </source>
</evidence>
<evidence type="ECO:0000313" key="4">
    <source>
        <dbReference type="EMBL" id="KAG2640379.1"/>
    </source>
</evidence>
<dbReference type="GO" id="GO:0004842">
    <property type="term" value="F:ubiquitin-protein transferase activity"/>
    <property type="evidence" value="ECO:0007669"/>
    <property type="project" value="InterPro"/>
</dbReference>
<dbReference type="InterPro" id="IPR013083">
    <property type="entry name" value="Znf_RING/FYVE/PHD"/>
</dbReference>
<keyword evidence="1" id="KW-0479">Metal-binding</keyword>
<organism evidence="4 5">
    <name type="scientific">Panicum virgatum</name>
    <name type="common">Blackwell switchgrass</name>
    <dbReference type="NCBI Taxonomy" id="38727"/>
    <lineage>
        <taxon>Eukaryota</taxon>
        <taxon>Viridiplantae</taxon>
        <taxon>Streptophyta</taxon>
        <taxon>Embryophyta</taxon>
        <taxon>Tracheophyta</taxon>
        <taxon>Spermatophyta</taxon>
        <taxon>Magnoliopsida</taxon>
        <taxon>Liliopsida</taxon>
        <taxon>Poales</taxon>
        <taxon>Poaceae</taxon>
        <taxon>PACMAD clade</taxon>
        <taxon>Panicoideae</taxon>
        <taxon>Panicodae</taxon>
        <taxon>Paniceae</taxon>
        <taxon>Panicinae</taxon>
        <taxon>Panicum</taxon>
        <taxon>Panicum sect. Hiantes</taxon>
    </lineage>
</organism>
<accession>A0A8T0WAU9</accession>
<keyword evidence="5" id="KW-1185">Reference proteome</keyword>
<dbReference type="InterPro" id="IPR044807">
    <property type="entry name" value="DRIP1-like"/>
</dbReference>
<reference evidence="4" key="1">
    <citation type="submission" date="2020-05" db="EMBL/GenBank/DDBJ databases">
        <title>WGS assembly of Panicum virgatum.</title>
        <authorList>
            <person name="Lovell J.T."/>
            <person name="Jenkins J."/>
            <person name="Shu S."/>
            <person name="Juenger T.E."/>
            <person name="Schmutz J."/>
        </authorList>
    </citation>
    <scope>NUCLEOTIDE SEQUENCE</scope>
    <source>
        <strain evidence="4">AP13</strain>
    </source>
</reference>
<feature type="region of interest" description="Disordered" evidence="2">
    <location>
        <begin position="408"/>
        <end position="430"/>
    </location>
</feature>
<dbReference type="EMBL" id="CM029039">
    <property type="protein sequence ID" value="KAG2640379.1"/>
    <property type="molecule type" value="Genomic_DNA"/>
</dbReference>
<dbReference type="OrthoDB" id="1305878at2759"/>
<dbReference type="AlphaFoldDB" id="A0A8T0WAU9"/>
<dbReference type="PANTHER" id="PTHR46293">
    <property type="entry name" value="E3 UBIQUITIN PROTEIN LIGASE DRIP1"/>
    <property type="match status" value="1"/>
</dbReference>
<dbReference type="GO" id="GO:0008270">
    <property type="term" value="F:zinc ion binding"/>
    <property type="evidence" value="ECO:0007669"/>
    <property type="project" value="UniProtKB-KW"/>
</dbReference>
<sequence>MIPGARRASAAATAGPRPRPGSTALLPPAPPPRRTSARLGRGGGRAGAAAEALVRRSVVAPCVSCGICGGLLRNATAFPECLDAFCRECIYDKLEKENIKCCPTCGIHLGAAPLEKLRPDPSLQHIRSVIFPSKRRKVATAKKREENVSAQSNLSSVVYIAAEGSTVPLPPAASQSNLQKVEVEVIDEALVAQESVHESCTLNLAPVGRDALSRIRCRDFYSACSLSAETGALIVWQPPPILEEVVALDQLAPRQDPETFGLPATSDTEYQRQAPTVQMNNTSVVSGSSFHSRMTVQNDRNFREGFRILLNENIARIMEGYDAYINQFEEEKSKLIEQLDNERAVSLEKTRILEERHQRELEDERAAAAERTRILEERHQRELEDERAAAAERIRNLEERLQRESQIVLSHESRSQSLEAENSRLNEELENEKADNRALMSDISERYDELATLKYYCDMFESDKTYLENQIEHLNEELEDRKKEHARCVHQVMDALDAARAQLWTADVSDC</sequence>
<dbReference type="InterPro" id="IPR001841">
    <property type="entry name" value="Znf_RING"/>
</dbReference>
<evidence type="ECO:0000256" key="1">
    <source>
        <dbReference type="PROSITE-ProRule" id="PRU00175"/>
    </source>
</evidence>
<dbReference type="Proteomes" id="UP000823388">
    <property type="component" value="Chromosome 2K"/>
</dbReference>
<keyword evidence="1" id="KW-0862">Zinc</keyword>
<dbReference type="PANTHER" id="PTHR46293:SF7">
    <property type="entry name" value="E3 UBIQUITIN PROTEIN LIGASE DRIP2"/>
    <property type="match status" value="1"/>
</dbReference>
<dbReference type="PROSITE" id="PS50089">
    <property type="entry name" value="ZF_RING_2"/>
    <property type="match status" value="1"/>
</dbReference>
<dbReference type="SUPFAM" id="SSF57850">
    <property type="entry name" value="RING/U-box"/>
    <property type="match status" value="1"/>
</dbReference>
<name>A0A8T0WAU9_PANVG</name>
<evidence type="ECO:0000259" key="3">
    <source>
        <dbReference type="PROSITE" id="PS50089"/>
    </source>
</evidence>
<feature type="domain" description="RING-type" evidence="3">
    <location>
        <begin position="65"/>
        <end position="105"/>
    </location>
</feature>
<feature type="region of interest" description="Disordered" evidence="2">
    <location>
        <begin position="1"/>
        <end position="43"/>
    </location>
</feature>
<feature type="compositionally biased region" description="Basic and acidic residues" evidence="2">
    <location>
        <begin position="421"/>
        <end position="430"/>
    </location>
</feature>
<evidence type="ECO:0000313" key="5">
    <source>
        <dbReference type="Proteomes" id="UP000823388"/>
    </source>
</evidence>
<keyword evidence="1" id="KW-0863">Zinc-finger</keyword>